<gene>
    <name evidence="2" type="ORF">AXFE_36610</name>
</gene>
<dbReference type="EMBL" id="JXYS01000156">
    <property type="protein sequence ID" value="KJF15488.1"/>
    <property type="molecule type" value="Genomic_DNA"/>
</dbReference>
<feature type="transmembrane region" description="Helical" evidence="1">
    <location>
        <begin position="12"/>
        <end position="31"/>
    </location>
</feature>
<dbReference type="STRING" id="1280514.AXFE_36610"/>
<protein>
    <submittedName>
        <fullName evidence="2">Uncharacterized protein</fullName>
    </submittedName>
</protein>
<dbReference type="RefSeq" id="WP_052607242.1">
    <property type="nucleotide sequence ID" value="NZ_JXYS01000156.1"/>
</dbReference>
<accession>A0A0D8HC29</accession>
<evidence type="ECO:0000313" key="3">
    <source>
        <dbReference type="Proteomes" id="UP000032360"/>
    </source>
</evidence>
<keyword evidence="1" id="KW-0472">Membrane</keyword>
<sequence>MLLASDQLGLPSQLSHLLAVAVIICIAGFAARSQMLALFAGLSFFVGIALSRCSSEFFSRLNIWIPPDSISDMAAGLVLVAGAALLYKRRRPPLVAASCLGEPEETKYRQPNCLDQPKGE</sequence>
<comment type="caution">
    <text evidence="2">The sequence shown here is derived from an EMBL/GenBank/DDBJ whole genome shotgun (WGS) entry which is preliminary data.</text>
</comment>
<keyword evidence="3" id="KW-1185">Reference proteome</keyword>
<keyword evidence="1" id="KW-0812">Transmembrane</keyword>
<dbReference type="Proteomes" id="UP000032360">
    <property type="component" value="Unassembled WGS sequence"/>
</dbReference>
<evidence type="ECO:0000313" key="2">
    <source>
        <dbReference type="EMBL" id="KJF15488.1"/>
    </source>
</evidence>
<reference evidence="2 3" key="1">
    <citation type="submission" date="2015-01" db="EMBL/GenBank/DDBJ databases">
        <title>Draft genome of the acidophilic iron oxidizer Acidithrix ferrooxidans strain Py-F3.</title>
        <authorList>
            <person name="Poehlein A."/>
            <person name="Eisen S."/>
            <person name="Schloemann M."/>
            <person name="Johnson B.D."/>
            <person name="Daniel R."/>
            <person name="Muehling M."/>
        </authorList>
    </citation>
    <scope>NUCLEOTIDE SEQUENCE [LARGE SCALE GENOMIC DNA]</scope>
    <source>
        <strain evidence="2 3">Py-F3</strain>
    </source>
</reference>
<feature type="transmembrane region" description="Helical" evidence="1">
    <location>
        <begin position="38"/>
        <end position="58"/>
    </location>
</feature>
<organism evidence="2 3">
    <name type="scientific">Acidithrix ferrooxidans</name>
    <dbReference type="NCBI Taxonomy" id="1280514"/>
    <lineage>
        <taxon>Bacteria</taxon>
        <taxon>Bacillati</taxon>
        <taxon>Actinomycetota</taxon>
        <taxon>Acidimicrobiia</taxon>
        <taxon>Acidimicrobiales</taxon>
        <taxon>Acidimicrobiaceae</taxon>
        <taxon>Acidithrix</taxon>
    </lineage>
</organism>
<name>A0A0D8HC29_9ACTN</name>
<keyword evidence="1" id="KW-1133">Transmembrane helix</keyword>
<evidence type="ECO:0000256" key="1">
    <source>
        <dbReference type="SAM" id="Phobius"/>
    </source>
</evidence>
<feature type="transmembrane region" description="Helical" evidence="1">
    <location>
        <begin position="70"/>
        <end position="87"/>
    </location>
</feature>
<dbReference type="AlphaFoldDB" id="A0A0D8HC29"/>
<proteinExistence type="predicted"/>